<gene>
    <name evidence="1" type="ORF">FQA47_009663</name>
</gene>
<dbReference type="AlphaFoldDB" id="A0A834C9U5"/>
<reference evidence="1" key="1">
    <citation type="journal article" name="BMC Genomics">
        <title>Long-read sequencing and de novo genome assembly of marine medaka (Oryzias melastigma).</title>
        <authorList>
            <person name="Liang P."/>
            <person name="Saqib H.S.A."/>
            <person name="Ni X."/>
            <person name="Shen Y."/>
        </authorList>
    </citation>
    <scope>NUCLEOTIDE SEQUENCE</scope>
    <source>
        <strain evidence="1">Bigg-433</strain>
    </source>
</reference>
<name>A0A834C9U5_ORYME</name>
<dbReference type="Proteomes" id="UP000646548">
    <property type="component" value="Unassembled WGS sequence"/>
</dbReference>
<organism evidence="1 2">
    <name type="scientific">Oryzias melastigma</name>
    <name type="common">Marine medaka</name>
    <dbReference type="NCBI Taxonomy" id="30732"/>
    <lineage>
        <taxon>Eukaryota</taxon>
        <taxon>Metazoa</taxon>
        <taxon>Chordata</taxon>
        <taxon>Craniata</taxon>
        <taxon>Vertebrata</taxon>
        <taxon>Euteleostomi</taxon>
        <taxon>Actinopterygii</taxon>
        <taxon>Neopterygii</taxon>
        <taxon>Teleostei</taxon>
        <taxon>Neoteleostei</taxon>
        <taxon>Acanthomorphata</taxon>
        <taxon>Ovalentaria</taxon>
        <taxon>Atherinomorphae</taxon>
        <taxon>Beloniformes</taxon>
        <taxon>Adrianichthyidae</taxon>
        <taxon>Oryziinae</taxon>
        <taxon>Oryzias</taxon>
    </lineage>
</organism>
<dbReference type="EMBL" id="WKFB01000384">
    <property type="protein sequence ID" value="KAF6724683.1"/>
    <property type="molecule type" value="Genomic_DNA"/>
</dbReference>
<sequence>MRQLVADSLPKETSGALPQMDILEEEVTHGAQFRSTQLVECEVQLQGRAFLPVGANLTLLMYTLRIRKSPRSRCPLPSKRYTLLGLPFALGELLQLKTPKSFNRKVTRQKLFLDLWCFKGETRIWFYGEHQCMLKKGAE</sequence>
<accession>A0A834C9U5</accession>
<evidence type="ECO:0000313" key="2">
    <source>
        <dbReference type="Proteomes" id="UP000646548"/>
    </source>
</evidence>
<protein>
    <submittedName>
        <fullName evidence="1">Uncharacterized protein</fullName>
    </submittedName>
</protein>
<comment type="caution">
    <text evidence="1">The sequence shown here is derived from an EMBL/GenBank/DDBJ whole genome shotgun (WGS) entry which is preliminary data.</text>
</comment>
<evidence type="ECO:0000313" key="1">
    <source>
        <dbReference type="EMBL" id="KAF6724683.1"/>
    </source>
</evidence>
<proteinExistence type="predicted"/>